<dbReference type="SFLD" id="SFLDG01129">
    <property type="entry name" value="C1.5:_HAD__Beta-PGM__Phosphata"/>
    <property type="match status" value="1"/>
</dbReference>
<keyword evidence="2" id="KW-0479">Metal-binding</keyword>
<dbReference type="InterPro" id="IPR051400">
    <property type="entry name" value="HAD-like_hydrolase"/>
</dbReference>
<dbReference type="AlphaFoldDB" id="A0A1G8X1T4"/>
<dbReference type="OrthoDB" id="9809962at2"/>
<sequence length="226" mass="25967">MLRAVLFDLDGTLLDRDTSIRKFVNDQYVRLHASLGHINKNEYMRRFIELDDGGYVWKDKVYQQLVTEIPLQSIAWEKLMEDYLVYFKKSCTAFPNLIPLLEELKSKQLAIGLITNGKTRFQLDNIRALGIEKYFDVILVSEWEGIKKPDRRIFERALSKLGVGAENSIFIGDHPINDIAAAQQAGMKTIWKRAGKWKDVKADYTISDLAELLTIKELCCTCEESG</sequence>
<evidence type="ECO:0000313" key="5">
    <source>
        <dbReference type="EMBL" id="SDJ84572.1"/>
    </source>
</evidence>
<dbReference type="InterPro" id="IPR041492">
    <property type="entry name" value="HAD_2"/>
</dbReference>
<dbReference type="PANTHER" id="PTHR46470">
    <property type="entry name" value="N-ACYLNEURAMINATE-9-PHOSPHATASE"/>
    <property type="match status" value="1"/>
</dbReference>
<dbReference type="GO" id="GO:0016791">
    <property type="term" value="F:phosphatase activity"/>
    <property type="evidence" value="ECO:0007669"/>
    <property type="project" value="TreeGrafter"/>
</dbReference>
<protein>
    <submittedName>
        <fullName evidence="5">Putative hydrolase of the HAD superfamily</fullName>
    </submittedName>
</protein>
<dbReference type="InterPro" id="IPR036412">
    <property type="entry name" value="HAD-like_sf"/>
</dbReference>
<dbReference type="Gene3D" id="3.40.50.1000">
    <property type="entry name" value="HAD superfamily/HAD-like"/>
    <property type="match status" value="1"/>
</dbReference>
<proteinExistence type="predicted"/>
<evidence type="ECO:0000256" key="1">
    <source>
        <dbReference type="ARBA" id="ARBA00001946"/>
    </source>
</evidence>
<keyword evidence="6" id="KW-1185">Reference proteome</keyword>
<evidence type="ECO:0000256" key="3">
    <source>
        <dbReference type="ARBA" id="ARBA00022801"/>
    </source>
</evidence>
<evidence type="ECO:0000313" key="6">
    <source>
        <dbReference type="Proteomes" id="UP000198694"/>
    </source>
</evidence>
<dbReference type="SFLD" id="SFLDS00003">
    <property type="entry name" value="Haloacid_Dehalogenase"/>
    <property type="match status" value="1"/>
</dbReference>
<dbReference type="EMBL" id="FNFL01000001">
    <property type="protein sequence ID" value="SDJ84572.1"/>
    <property type="molecule type" value="Genomic_DNA"/>
</dbReference>
<dbReference type="NCBIfam" id="TIGR01509">
    <property type="entry name" value="HAD-SF-IA-v3"/>
    <property type="match status" value="1"/>
</dbReference>
<dbReference type="InterPro" id="IPR006439">
    <property type="entry name" value="HAD-SF_hydro_IA"/>
</dbReference>
<evidence type="ECO:0000256" key="4">
    <source>
        <dbReference type="ARBA" id="ARBA00022842"/>
    </source>
</evidence>
<dbReference type="STRING" id="407036.SAMN05216243_1114"/>
<name>A0A1G8X1T4_9BACI</name>
<dbReference type="SUPFAM" id="SSF56784">
    <property type="entry name" value="HAD-like"/>
    <property type="match status" value="1"/>
</dbReference>
<reference evidence="5 6" key="1">
    <citation type="submission" date="2016-10" db="EMBL/GenBank/DDBJ databases">
        <authorList>
            <person name="de Groot N.N."/>
        </authorList>
    </citation>
    <scope>NUCLEOTIDE SEQUENCE [LARGE SCALE GENOMIC DNA]</scope>
    <source>
        <strain evidence="5 6">CGMCC 1.6502</strain>
    </source>
</reference>
<dbReference type="NCBIfam" id="TIGR01549">
    <property type="entry name" value="HAD-SF-IA-v1"/>
    <property type="match status" value="1"/>
</dbReference>
<dbReference type="InterPro" id="IPR023214">
    <property type="entry name" value="HAD_sf"/>
</dbReference>
<dbReference type="PANTHER" id="PTHR46470:SF2">
    <property type="entry name" value="GLYCERALDEHYDE 3-PHOSPHATE PHOSPHATASE"/>
    <property type="match status" value="1"/>
</dbReference>
<dbReference type="Pfam" id="PF13419">
    <property type="entry name" value="HAD_2"/>
    <property type="match status" value="1"/>
</dbReference>
<dbReference type="PRINTS" id="PR00413">
    <property type="entry name" value="HADHALOGNASE"/>
</dbReference>
<dbReference type="GO" id="GO:0046872">
    <property type="term" value="F:metal ion binding"/>
    <property type="evidence" value="ECO:0007669"/>
    <property type="project" value="UniProtKB-KW"/>
</dbReference>
<dbReference type="GO" id="GO:0044281">
    <property type="term" value="P:small molecule metabolic process"/>
    <property type="evidence" value="ECO:0007669"/>
    <property type="project" value="UniProtKB-ARBA"/>
</dbReference>
<dbReference type="RefSeq" id="WP_093211800.1">
    <property type="nucleotide sequence ID" value="NZ_FNFL01000001.1"/>
</dbReference>
<dbReference type="Gene3D" id="1.10.150.520">
    <property type="match status" value="1"/>
</dbReference>
<gene>
    <name evidence="5" type="ORF">SAMN05216243_1114</name>
</gene>
<organism evidence="5 6">
    <name type="scientific">Sediminibacillus albus</name>
    <dbReference type="NCBI Taxonomy" id="407036"/>
    <lineage>
        <taxon>Bacteria</taxon>
        <taxon>Bacillati</taxon>
        <taxon>Bacillota</taxon>
        <taxon>Bacilli</taxon>
        <taxon>Bacillales</taxon>
        <taxon>Bacillaceae</taxon>
        <taxon>Sediminibacillus</taxon>
    </lineage>
</organism>
<keyword evidence="4" id="KW-0460">Magnesium</keyword>
<evidence type="ECO:0000256" key="2">
    <source>
        <dbReference type="ARBA" id="ARBA00022723"/>
    </source>
</evidence>
<dbReference type="Proteomes" id="UP000198694">
    <property type="component" value="Unassembled WGS sequence"/>
</dbReference>
<keyword evidence="3 5" id="KW-0378">Hydrolase</keyword>
<comment type="cofactor">
    <cofactor evidence="1">
        <name>Mg(2+)</name>
        <dbReference type="ChEBI" id="CHEBI:18420"/>
    </cofactor>
</comment>
<accession>A0A1G8X1T4</accession>